<dbReference type="Proteomes" id="UP000502611">
    <property type="component" value="Chromosome"/>
</dbReference>
<keyword evidence="1" id="KW-1133">Transmembrane helix</keyword>
<feature type="transmembrane region" description="Helical" evidence="1">
    <location>
        <begin position="178"/>
        <end position="196"/>
    </location>
</feature>
<evidence type="ECO:0000313" key="2">
    <source>
        <dbReference type="EMBL" id="ATI80961.1"/>
    </source>
</evidence>
<dbReference type="AlphaFoldDB" id="A0A085K041"/>
<sequence length="200" mass="21588">MSAFDLVFAVFGLLLGLAIAEVLGGFARALKLKRTAKPVRIGWLTPLLGLFVLLDLTSFWGSAYIMRDQMDASYLTLVVVLAIVGVYHLAASLIFPDEPEQWPDFDDWYDRQKRMVIGGLLLANVAVTIGQGVLEEVRPVADAPAGPLAPYAAPILLGGLVGLLTLLVALLRVRSRRANMAMLIAANLILLGASIAEDYI</sequence>
<keyword evidence="1" id="KW-0472">Membrane</keyword>
<dbReference type="EMBL" id="JAOCKX010000029">
    <property type="protein sequence ID" value="MDH2133142.1"/>
    <property type="molecule type" value="Genomic_DNA"/>
</dbReference>
<accession>A0A085K041</accession>
<name>A0A085K041_SPHYA</name>
<reference evidence="3" key="5">
    <citation type="submission" date="2022-09" db="EMBL/GenBank/DDBJ databases">
        <title>Intensive care unit water sources are persistently colonized with multi-drug resistant bacteria and are the site of extensive horizontal gene transfer of antibiotic resistance genes.</title>
        <authorList>
            <person name="Diorio-Toth L."/>
        </authorList>
    </citation>
    <scope>NUCLEOTIDE SEQUENCE</scope>
    <source>
        <strain evidence="3">GD03659</strain>
    </source>
</reference>
<evidence type="ECO:0000313" key="3">
    <source>
        <dbReference type="EMBL" id="MDH2133142.1"/>
    </source>
</evidence>
<feature type="transmembrane region" description="Helical" evidence="1">
    <location>
        <begin position="149"/>
        <end position="171"/>
    </location>
</feature>
<feature type="transmembrane region" description="Helical" evidence="1">
    <location>
        <begin position="72"/>
        <end position="95"/>
    </location>
</feature>
<evidence type="ECO:0000313" key="8">
    <source>
        <dbReference type="Proteomes" id="UP000287401"/>
    </source>
</evidence>
<evidence type="ECO:0000313" key="4">
    <source>
        <dbReference type="EMBL" id="QHD67796.1"/>
    </source>
</evidence>
<dbReference type="KEGG" id="sya:A6768_13910"/>
<dbReference type="EMBL" id="CP047218">
    <property type="protein sequence ID" value="QHD67796.1"/>
    <property type="molecule type" value="Genomic_DNA"/>
</dbReference>
<evidence type="ECO:0000256" key="1">
    <source>
        <dbReference type="SAM" id="Phobius"/>
    </source>
</evidence>
<proteinExistence type="predicted"/>
<dbReference type="Proteomes" id="UP000464086">
    <property type="component" value="Chromosome"/>
</dbReference>
<dbReference type="Proteomes" id="UP000287401">
    <property type="component" value="Unassembled WGS sequence"/>
</dbReference>
<evidence type="ECO:0000313" key="10">
    <source>
        <dbReference type="Proteomes" id="UP000502611"/>
    </source>
</evidence>
<evidence type="ECO:0000313" key="6">
    <source>
        <dbReference type="EMBL" id="RSU55425.1"/>
    </source>
</evidence>
<reference evidence="6 8" key="2">
    <citation type="submission" date="2018-07" db="EMBL/GenBank/DDBJ databases">
        <title>Genomic and Epidemiologic Investigation of an Indolent Hospital Outbreak.</title>
        <authorList>
            <person name="Johnson R.C."/>
            <person name="Deming C."/>
            <person name="Conlan S."/>
            <person name="Zellmer C.J."/>
            <person name="Michelin A.V."/>
            <person name="Lee-Lin S."/>
            <person name="Thomas P.J."/>
            <person name="Park M."/>
            <person name="Weingarten R.A."/>
            <person name="Less J."/>
            <person name="Dekker J.P."/>
            <person name="Frank K.M."/>
            <person name="Musser K.A."/>
            <person name="Mcquiston J.R."/>
            <person name="Henderson D.K."/>
            <person name="Lau A.F."/>
            <person name="Palmore T.N."/>
            <person name="Segre J.A."/>
        </authorList>
    </citation>
    <scope>NUCLEOTIDE SEQUENCE [LARGE SCALE GENOMIC DNA]</scope>
    <source>
        <strain evidence="6 8">SK-NIH.Env6_1116</strain>
    </source>
</reference>
<dbReference type="GeneID" id="57777928"/>
<dbReference type="EMBL" id="QRAL01000019">
    <property type="protein sequence ID" value="RSU55425.1"/>
    <property type="molecule type" value="Genomic_DNA"/>
</dbReference>
<keyword evidence="1" id="KW-0812">Transmembrane</keyword>
<reference evidence="4 9" key="3">
    <citation type="submission" date="2019-12" db="EMBL/GenBank/DDBJ databases">
        <title>Functional and genomic insights into the Sphingobium yanoikuyae YC-JY1, a bacterium efficiently degrading bisphenol A.</title>
        <authorList>
            <person name="Jia Y."/>
            <person name="Li X."/>
            <person name="Wang J."/>
            <person name="Eltoukhy A."/>
            <person name="Lamraoui I."/>
            <person name="Yan Y."/>
        </authorList>
    </citation>
    <scope>NUCLEOTIDE SEQUENCE [LARGE SCALE GENOMIC DNA]</scope>
    <source>
        <strain evidence="4 9">YC-JY1</strain>
    </source>
</reference>
<evidence type="ECO:0000313" key="9">
    <source>
        <dbReference type="Proteomes" id="UP000464086"/>
    </source>
</evidence>
<reference evidence="2 7" key="1">
    <citation type="submission" date="2017-10" db="EMBL/GenBank/DDBJ databases">
        <title>Sphingobium yanoikuyae S72.</title>
        <authorList>
            <person name="Sanchez E."/>
            <person name="Bustos P."/>
            <person name="Mendoza P."/>
            <person name="Guo X."/>
            <person name="Mendoza A."/>
        </authorList>
    </citation>
    <scope>NUCLEOTIDE SEQUENCE [LARGE SCALE GENOMIC DNA]</scope>
    <source>
        <strain evidence="2 7">S72</strain>
    </source>
</reference>
<evidence type="ECO:0000313" key="7">
    <source>
        <dbReference type="Proteomes" id="UP000219422"/>
    </source>
</evidence>
<gene>
    <name evidence="2" type="ORF">A6768_13910</name>
    <name evidence="6" type="ORF">DAH51_16640</name>
    <name evidence="4" type="ORF">GS397_12650</name>
    <name evidence="5" type="ORF">HH800_04595</name>
    <name evidence="3" type="ORF">N5J77_18585</name>
</gene>
<evidence type="ECO:0000313" key="5">
    <source>
        <dbReference type="EMBL" id="QJR01541.1"/>
    </source>
</evidence>
<feature type="transmembrane region" description="Helical" evidence="1">
    <location>
        <begin position="41"/>
        <end position="66"/>
    </location>
</feature>
<organism evidence="3 11">
    <name type="scientific">Sphingobium yanoikuyae</name>
    <name type="common">Sphingomonas yanoikuyae</name>
    <dbReference type="NCBI Taxonomy" id="13690"/>
    <lineage>
        <taxon>Bacteria</taxon>
        <taxon>Pseudomonadati</taxon>
        <taxon>Pseudomonadota</taxon>
        <taxon>Alphaproteobacteria</taxon>
        <taxon>Sphingomonadales</taxon>
        <taxon>Sphingomonadaceae</taxon>
        <taxon>Sphingobium</taxon>
    </lineage>
</organism>
<feature type="transmembrane region" description="Helical" evidence="1">
    <location>
        <begin position="6"/>
        <end position="29"/>
    </location>
</feature>
<dbReference type="Proteomes" id="UP000219422">
    <property type="component" value="Chromosome"/>
</dbReference>
<dbReference type="RefSeq" id="WP_037491660.1">
    <property type="nucleotide sequence ID" value="NZ_CAIGKD010000006.1"/>
</dbReference>
<feature type="transmembrane region" description="Helical" evidence="1">
    <location>
        <begin position="115"/>
        <end position="134"/>
    </location>
</feature>
<dbReference type="EMBL" id="CP053021">
    <property type="protein sequence ID" value="QJR01541.1"/>
    <property type="molecule type" value="Genomic_DNA"/>
</dbReference>
<protein>
    <submittedName>
        <fullName evidence="3">Uncharacterized protein</fullName>
    </submittedName>
</protein>
<evidence type="ECO:0000313" key="11">
    <source>
        <dbReference type="Proteomes" id="UP001162318"/>
    </source>
</evidence>
<dbReference type="EMBL" id="CP023741">
    <property type="protein sequence ID" value="ATI80961.1"/>
    <property type="molecule type" value="Genomic_DNA"/>
</dbReference>
<reference evidence="5 10" key="4">
    <citation type="submission" date="2020-04" db="EMBL/GenBank/DDBJ databases">
        <title>The Whole Genome Analysis of High salt-tolerant Sphingobium yanoikuyae YC-XJ2 with Aryl organophosphorus flame retardants (aryl-OPFRs)-degrading capacity and characteristics of Related phosphotriesterase.</title>
        <authorList>
            <person name="Li X."/>
        </authorList>
    </citation>
    <scope>NUCLEOTIDE SEQUENCE [LARGE SCALE GENOMIC DNA]</scope>
    <source>
        <strain evidence="5 10">YC-XJ2</strain>
    </source>
</reference>
<dbReference type="Proteomes" id="UP001162318">
    <property type="component" value="Unassembled WGS sequence"/>
</dbReference>